<dbReference type="PROSITE" id="PS50937">
    <property type="entry name" value="HTH_MERR_2"/>
    <property type="match status" value="2"/>
</dbReference>
<dbReference type="Proteomes" id="UP000076512">
    <property type="component" value="Unassembled WGS sequence"/>
</dbReference>
<feature type="domain" description="HTH merR-type" evidence="2">
    <location>
        <begin position="10"/>
        <end position="51"/>
    </location>
</feature>
<gene>
    <name evidence="3" type="ORF">AWN90_00560</name>
</gene>
<dbReference type="GO" id="GO:0003700">
    <property type="term" value="F:DNA-binding transcription factor activity"/>
    <property type="evidence" value="ECO:0007669"/>
    <property type="project" value="InterPro"/>
</dbReference>
<dbReference type="GO" id="GO:0003677">
    <property type="term" value="F:DNA binding"/>
    <property type="evidence" value="ECO:0007669"/>
    <property type="project" value="UniProtKB-KW"/>
</dbReference>
<dbReference type="OrthoDB" id="3826383at2"/>
<dbReference type="PROSITE" id="PS00552">
    <property type="entry name" value="HTH_MERR_1"/>
    <property type="match status" value="1"/>
</dbReference>
<dbReference type="EMBL" id="LWGR01000012">
    <property type="protein sequence ID" value="KZM71765.1"/>
    <property type="molecule type" value="Genomic_DNA"/>
</dbReference>
<protein>
    <submittedName>
        <fullName evidence="3">MerR family transcriptional regulator</fullName>
    </submittedName>
</protein>
<proteinExistence type="predicted"/>
<sequence length="245" mass="27445">MGIDVKPAKTWRPVDLAREHALSTQAVRNYEDLGALPPAERTDTGYRRYTDLHAHALRTFLALRAGYGHQAAVDLMRSAHRDDQAALYTRLDELHAGFLHERRTHAEVTAALAALDGTPPPRHSAEPLTVGQLAHRVGVHPATLRQWEKAGIIEPPRDRATGYRTYGGTDIRDAHLARYLRKGGIPLRQIASFLRELRQAGDAARMRPLLTDWATRLSARSRNALHGVAQLDRYLTELDRARSAR</sequence>
<organism evidence="3 4">
    <name type="scientific">Nocardia terpenica</name>
    <dbReference type="NCBI Taxonomy" id="455432"/>
    <lineage>
        <taxon>Bacteria</taxon>
        <taxon>Bacillati</taxon>
        <taxon>Actinomycetota</taxon>
        <taxon>Actinomycetes</taxon>
        <taxon>Mycobacteriales</taxon>
        <taxon>Nocardiaceae</taxon>
        <taxon>Nocardia</taxon>
    </lineage>
</organism>
<dbReference type="Pfam" id="PF13411">
    <property type="entry name" value="MerR_1"/>
    <property type="match status" value="1"/>
</dbReference>
<dbReference type="AlphaFoldDB" id="A0A164KVT6"/>
<evidence type="ECO:0000259" key="2">
    <source>
        <dbReference type="PROSITE" id="PS50937"/>
    </source>
</evidence>
<keyword evidence="4" id="KW-1185">Reference proteome</keyword>
<dbReference type="InterPro" id="IPR009061">
    <property type="entry name" value="DNA-bd_dom_put_sf"/>
</dbReference>
<reference evidence="3 4" key="1">
    <citation type="submission" date="2016-04" db="EMBL/GenBank/DDBJ databases">
        <authorList>
            <person name="Evans L.H."/>
            <person name="Alamgir A."/>
            <person name="Owens N."/>
            <person name="Weber N.D."/>
            <person name="Virtaneva K."/>
            <person name="Barbian K."/>
            <person name="Babar A."/>
            <person name="Rosenke K."/>
        </authorList>
    </citation>
    <scope>NUCLEOTIDE SEQUENCE [LARGE SCALE GENOMIC DNA]</scope>
    <source>
        <strain evidence="3 4">IFM 0406</strain>
    </source>
</reference>
<dbReference type="PANTHER" id="PTHR30204:SF93">
    <property type="entry name" value="HTH MERR-TYPE DOMAIN-CONTAINING PROTEIN"/>
    <property type="match status" value="1"/>
</dbReference>
<keyword evidence="1" id="KW-0238">DNA-binding</keyword>
<accession>A0A164KVT6</accession>
<comment type="caution">
    <text evidence="3">The sequence shown here is derived from an EMBL/GenBank/DDBJ whole genome shotgun (WGS) entry which is preliminary data.</text>
</comment>
<feature type="domain" description="HTH merR-type" evidence="2">
    <location>
        <begin position="127"/>
        <end position="196"/>
    </location>
</feature>
<dbReference type="SMART" id="SM00422">
    <property type="entry name" value="HTH_MERR"/>
    <property type="match status" value="2"/>
</dbReference>
<evidence type="ECO:0000256" key="1">
    <source>
        <dbReference type="ARBA" id="ARBA00023125"/>
    </source>
</evidence>
<dbReference type="Pfam" id="PF00376">
    <property type="entry name" value="MerR"/>
    <property type="match status" value="1"/>
</dbReference>
<dbReference type="InterPro" id="IPR047057">
    <property type="entry name" value="MerR_fam"/>
</dbReference>
<evidence type="ECO:0000313" key="3">
    <source>
        <dbReference type="EMBL" id="KZM71765.1"/>
    </source>
</evidence>
<dbReference type="STRING" id="455432.AWN90_00560"/>
<dbReference type="Gene3D" id="1.10.1660.10">
    <property type="match status" value="2"/>
</dbReference>
<dbReference type="SUPFAM" id="SSF46955">
    <property type="entry name" value="Putative DNA-binding domain"/>
    <property type="match status" value="2"/>
</dbReference>
<evidence type="ECO:0000313" key="4">
    <source>
        <dbReference type="Proteomes" id="UP000076512"/>
    </source>
</evidence>
<dbReference type="PANTHER" id="PTHR30204">
    <property type="entry name" value="REDOX-CYCLING DRUG-SENSING TRANSCRIPTIONAL ACTIVATOR SOXR"/>
    <property type="match status" value="1"/>
</dbReference>
<name>A0A164KVT6_9NOCA</name>
<dbReference type="InterPro" id="IPR000551">
    <property type="entry name" value="MerR-type_HTH_dom"/>
</dbReference>